<comment type="subcellular location">
    <subcellularLocation>
        <location evidence="2">Cell membrane</location>
        <topology evidence="2">Multi-pass membrane protein</topology>
    </subcellularLocation>
</comment>
<comment type="catalytic activity">
    <reaction evidence="1">
        <text>ATP + protein L-histidine = ADP + protein N-phospho-L-histidine.</text>
        <dbReference type="EC" id="2.7.13.3"/>
    </reaction>
</comment>
<evidence type="ECO:0000256" key="10">
    <source>
        <dbReference type="ARBA" id="ARBA00022840"/>
    </source>
</evidence>
<keyword evidence="9 16" id="KW-0418">Kinase</keyword>
<feature type="transmembrane region" description="Helical" evidence="14">
    <location>
        <begin position="104"/>
        <end position="124"/>
    </location>
</feature>
<dbReference type="eggNOG" id="COG2205">
    <property type="taxonomic scope" value="Bacteria"/>
</dbReference>
<dbReference type="PANTHER" id="PTHR45528">
    <property type="entry name" value="SENSOR HISTIDINE KINASE CPXA"/>
    <property type="match status" value="1"/>
</dbReference>
<evidence type="ECO:0000256" key="14">
    <source>
        <dbReference type="SAM" id="Phobius"/>
    </source>
</evidence>
<evidence type="ECO:0000259" key="15">
    <source>
        <dbReference type="PROSITE" id="PS50109"/>
    </source>
</evidence>
<protein>
    <recommendedName>
        <fullName evidence="3">histidine kinase</fullName>
        <ecNumber evidence="3">2.7.13.3</ecNumber>
    </recommendedName>
</protein>
<dbReference type="Proteomes" id="UP000006443">
    <property type="component" value="Unassembled WGS sequence"/>
</dbReference>
<evidence type="ECO:0000256" key="3">
    <source>
        <dbReference type="ARBA" id="ARBA00012438"/>
    </source>
</evidence>
<dbReference type="InterPro" id="IPR004358">
    <property type="entry name" value="Sig_transdc_His_kin-like_C"/>
</dbReference>
<dbReference type="InterPro" id="IPR005467">
    <property type="entry name" value="His_kinase_dom"/>
</dbReference>
<evidence type="ECO:0000256" key="6">
    <source>
        <dbReference type="ARBA" id="ARBA00022679"/>
    </source>
</evidence>
<dbReference type="GO" id="GO:0000155">
    <property type="term" value="F:phosphorelay sensor kinase activity"/>
    <property type="evidence" value="ECO:0007669"/>
    <property type="project" value="InterPro"/>
</dbReference>
<evidence type="ECO:0000256" key="1">
    <source>
        <dbReference type="ARBA" id="ARBA00000085"/>
    </source>
</evidence>
<evidence type="ECO:0000256" key="8">
    <source>
        <dbReference type="ARBA" id="ARBA00022741"/>
    </source>
</evidence>
<dbReference type="PANTHER" id="PTHR45528:SF1">
    <property type="entry name" value="SENSOR HISTIDINE KINASE CPXA"/>
    <property type="match status" value="1"/>
</dbReference>
<keyword evidence="13 14" id="KW-0472">Membrane</keyword>
<keyword evidence="4" id="KW-1003">Cell membrane</keyword>
<dbReference type="SUPFAM" id="SSF47384">
    <property type="entry name" value="Homodimeric domain of signal transducing histidine kinase"/>
    <property type="match status" value="1"/>
</dbReference>
<evidence type="ECO:0000256" key="12">
    <source>
        <dbReference type="ARBA" id="ARBA00023012"/>
    </source>
</evidence>
<dbReference type="STRING" id="555088.DealDRAFT_3114"/>
<dbReference type="Pfam" id="PF02518">
    <property type="entry name" value="HATPase_c"/>
    <property type="match status" value="1"/>
</dbReference>
<dbReference type="Gene3D" id="3.30.565.10">
    <property type="entry name" value="Histidine kinase-like ATPase, C-terminal domain"/>
    <property type="match status" value="1"/>
</dbReference>
<keyword evidence="5" id="KW-0597">Phosphoprotein</keyword>
<dbReference type="PROSITE" id="PS50109">
    <property type="entry name" value="HIS_KIN"/>
    <property type="match status" value="1"/>
</dbReference>
<dbReference type="SMART" id="SM00388">
    <property type="entry name" value="HisKA"/>
    <property type="match status" value="1"/>
</dbReference>
<dbReference type="CDD" id="cd00082">
    <property type="entry name" value="HisKA"/>
    <property type="match status" value="1"/>
</dbReference>
<evidence type="ECO:0000256" key="7">
    <source>
        <dbReference type="ARBA" id="ARBA00022692"/>
    </source>
</evidence>
<dbReference type="Gene3D" id="1.10.287.130">
    <property type="match status" value="1"/>
</dbReference>
<dbReference type="EMBL" id="ACJM01000028">
    <property type="protein sequence ID" value="EEG76037.1"/>
    <property type="molecule type" value="Genomic_DNA"/>
</dbReference>
<evidence type="ECO:0000256" key="2">
    <source>
        <dbReference type="ARBA" id="ARBA00004651"/>
    </source>
</evidence>
<dbReference type="Pfam" id="PF00512">
    <property type="entry name" value="HisKA"/>
    <property type="match status" value="1"/>
</dbReference>
<keyword evidence="10" id="KW-0067">ATP-binding</keyword>
<dbReference type="GO" id="GO:0005524">
    <property type="term" value="F:ATP binding"/>
    <property type="evidence" value="ECO:0007669"/>
    <property type="project" value="UniProtKB-KW"/>
</dbReference>
<dbReference type="EC" id="2.7.13.3" evidence="3"/>
<dbReference type="SUPFAM" id="SSF55874">
    <property type="entry name" value="ATPase domain of HSP90 chaperone/DNA topoisomerase II/histidine kinase"/>
    <property type="match status" value="1"/>
</dbReference>
<proteinExistence type="predicted"/>
<dbReference type="InterPro" id="IPR036890">
    <property type="entry name" value="HATPase_C_sf"/>
</dbReference>
<dbReference type="InterPro" id="IPR036097">
    <property type="entry name" value="HisK_dim/P_sf"/>
</dbReference>
<dbReference type="PRINTS" id="PR00344">
    <property type="entry name" value="BCTRLSENSOR"/>
</dbReference>
<dbReference type="RefSeq" id="WP_008519213.1">
    <property type="nucleotide sequence ID" value="NZ_ACJM01000028.1"/>
</dbReference>
<keyword evidence="12" id="KW-0902">Two-component regulatory system</keyword>
<evidence type="ECO:0000313" key="17">
    <source>
        <dbReference type="Proteomes" id="UP000006443"/>
    </source>
</evidence>
<keyword evidence="7 14" id="KW-0812">Transmembrane</keyword>
<keyword evidence="6" id="KW-0808">Transferase</keyword>
<evidence type="ECO:0000256" key="13">
    <source>
        <dbReference type="ARBA" id="ARBA00023136"/>
    </source>
</evidence>
<evidence type="ECO:0000256" key="4">
    <source>
        <dbReference type="ARBA" id="ARBA00022475"/>
    </source>
</evidence>
<keyword evidence="11 14" id="KW-1133">Transmembrane helix</keyword>
<feature type="transmembrane region" description="Helical" evidence="14">
    <location>
        <begin position="12"/>
        <end position="33"/>
    </location>
</feature>
<sequence length="418" mass="46061">MSILRNPEAKKLFAAFAGLFLLFILLAGVFSLVTSRQFQSTAEQTHAAVVGAVIAEYPDAEQEVVRQILNADEEAVSQGQEILSRYGIYTDDIGVNTGLLQSNFRVTLLLFLLFSVLISGAFIVPVSKFLNRQYGEIQEVTRYAQKIESGDYSLDIRDNSEGDLSILKNEIYKITTTLKSQAALLQQEKIALADSMADISHQLKTPMTSMLVLNDILSREMPETEKKEFLARMKAQLSRLEWLVTSLLKLAKFDAGTVVMKKEQVLVGQLVEKAVAAMEIPLDIKMQQVQISGASDVSFIGDLNWSCEALINILKNCIEHTPERGRINISFSENPLFTEITITDSGVGIAKEDLPYLFNRFYKGKNAGDDSVGIGLAMAHTIVSRQGGDIAVQSEAGSGAQFTIKLYKDTATQRADLA</sequence>
<accession>C0GKV5</accession>
<name>C0GKV5_DETAL</name>
<dbReference type="SMART" id="SM00387">
    <property type="entry name" value="HATPase_c"/>
    <property type="match status" value="1"/>
</dbReference>
<feature type="domain" description="Histidine kinase" evidence="15">
    <location>
        <begin position="198"/>
        <end position="410"/>
    </location>
</feature>
<keyword evidence="17" id="KW-1185">Reference proteome</keyword>
<dbReference type="InterPro" id="IPR003661">
    <property type="entry name" value="HisK_dim/P_dom"/>
</dbReference>
<organism evidence="16 17">
    <name type="scientific">Dethiobacter alkaliphilus AHT 1</name>
    <dbReference type="NCBI Taxonomy" id="555088"/>
    <lineage>
        <taxon>Bacteria</taxon>
        <taxon>Bacillati</taxon>
        <taxon>Bacillota</taxon>
        <taxon>Dethiobacteria</taxon>
        <taxon>Dethiobacterales</taxon>
        <taxon>Dethiobacteraceae</taxon>
        <taxon>Dethiobacter</taxon>
    </lineage>
</organism>
<dbReference type="InterPro" id="IPR050398">
    <property type="entry name" value="HssS/ArlS-like"/>
</dbReference>
<evidence type="ECO:0000256" key="9">
    <source>
        <dbReference type="ARBA" id="ARBA00022777"/>
    </source>
</evidence>
<evidence type="ECO:0000256" key="11">
    <source>
        <dbReference type="ARBA" id="ARBA00022989"/>
    </source>
</evidence>
<reference evidence="16 17" key="1">
    <citation type="submission" date="2009-02" db="EMBL/GenBank/DDBJ databases">
        <title>Sequencing of the draft genome and assembly of Dethiobacter alkaliphilus AHT 1.</title>
        <authorList>
            <consortium name="US DOE Joint Genome Institute (JGI-PGF)"/>
            <person name="Lucas S."/>
            <person name="Copeland A."/>
            <person name="Lapidus A."/>
            <person name="Glavina del Rio T."/>
            <person name="Dalin E."/>
            <person name="Tice H."/>
            <person name="Bruce D."/>
            <person name="Goodwin L."/>
            <person name="Pitluck S."/>
            <person name="Larimer F."/>
            <person name="Land M.L."/>
            <person name="Hauser L."/>
            <person name="Muyzer G."/>
        </authorList>
    </citation>
    <scope>NUCLEOTIDE SEQUENCE [LARGE SCALE GENOMIC DNA]</scope>
    <source>
        <strain evidence="16 17">AHT 1</strain>
    </source>
</reference>
<dbReference type="AlphaFoldDB" id="C0GKV5"/>
<comment type="caution">
    <text evidence="16">The sequence shown here is derived from an EMBL/GenBank/DDBJ whole genome shotgun (WGS) entry which is preliminary data.</text>
</comment>
<dbReference type="GO" id="GO:0005886">
    <property type="term" value="C:plasma membrane"/>
    <property type="evidence" value="ECO:0007669"/>
    <property type="project" value="UniProtKB-SubCell"/>
</dbReference>
<evidence type="ECO:0000256" key="5">
    <source>
        <dbReference type="ARBA" id="ARBA00022553"/>
    </source>
</evidence>
<keyword evidence="8" id="KW-0547">Nucleotide-binding</keyword>
<gene>
    <name evidence="16" type="ORF">DealDRAFT_3114</name>
</gene>
<dbReference type="InterPro" id="IPR003594">
    <property type="entry name" value="HATPase_dom"/>
</dbReference>
<evidence type="ECO:0000313" key="16">
    <source>
        <dbReference type="EMBL" id="EEG76037.1"/>
    </source>
</evidence>